<comment type="caution">
    <text evidence="1">The sequence shown here is derived from an EMBL/GenBank/DDBJ whole genome shotgun (WGS) entry which is preliminary data.</text>
</comment>
<dbReference type="Proteomes" id="UP001638806">
    <property type="component" value="Unassembled WGS sequence"/>
</dbReference>
<name>A0ACC4EC66_PURLI</name>
<gene>
    <name evidence="1" type="ORF">ACCO45_002529</name>
</gene>
<evidence type="ECO:0000313" key="2">
    <source>
        <dbReference type="Proteomes" id="UP001638806"/>
    </source>
</evidence>
<keyword evidence="2" id="KW-1185">Reference proteome</keyword>
<protein>
    <submittedName>
        <fullName evidence="1">Uncharacterized protein</fullName>
    </submittedName>
</protein>
<accession>A0ACC4EC66</accession>
<reference evidence="1" key="1">
    <citation type="submission" date="2024-12" db="EMBL/GenBank/DDBJ databases">
        <title>Comparative genomics and development of molecular markers within Purpureocillium lilacinum and among Purpureocillium species.</title>
        <authorList>
            <person name="Yeh Z.-Y."/>
            <person name="Ni N.-T."/>
            <person name="Lo P.-H."/>
            <person name="Mushyakhwo K."/>
            <person name="Lin C.-F."/>
            <person name="Nai Y.-S."/>
        </authorList>
    </citation>
    <scope>NUCLEOTIDE SEQUENCE</scope>
    <source>
        <strain evidence="1">NCHU-NPUST-175</strain>
    </source>
</reference>
<organism evidence="1 2">
    <name type="scientific">Purpureocillium lilacinum</name>
    <name type="common">Paecilomyces lilacinus</name>
    <dbReference type="NCBI Taxonomy" id="33203"/>
    <lineage>
        <taxon>Eukaryota</taxon>
        <taxon>Fungi</taxon>
        <taxon>Dikarya</taxon>
        <taxon>Ascomycota</taxon>
        <taxon>Pezizomycotina</taxon>
        <taxon>Sordariomycetes</taxon>
        <taxon>Hypocreomycetidae</taxon>
        <taxon>Hypocreales</taxon>
        <taxon>Ophiocordycipitaceae</taxon>
        <taxon>Purpureocillium</taxon>
    </lineage>
</organism>
<proteinExistence type="predicted"/>
<sequence length="2226" mass="242643">MGSTAAYSGPEPIAVIGIGCRMPGDVRCPKDLWNLLMSERIANKAKVPRSRFNIDAYLHPSNERPGSFNVLGGYFLEDDPEAFDHGLFNISPWRLCGWIRNRESYLKWYMRRLRAVGQPLRQFLDRRQDVLLDRSHLTSNTWLRKNPTSDMPCSSSLYALDLACKAIASGECDSAVVGGTNLILTVDQQMNTARLGVLSPTNQCHTFDDAADGYGRAEGVGALYIKPLSAAIRDGDPVRAPHLICSGSSGKCKDGMTHPSVEGQVAVIQSAYQSAGLSPSQTSYVECHGTGTPVGDPIEVEAIHKAMGAPRAVSDPVLIGSVKPNIGHSEAASSMGTLIKAILALENGIIPPTVGITSPSKSIPWTERTVHVVTQPMAFPERQLLRRIGVSAFGYGGTNAHAILESADNLVPPHHLRHRFVRPLGACVSQSVVPPDEVAARPSLLLLSAHDEPTLKNTISDYARECKDADLLDLAYTLGVRRSKLARRTFAVCRKSTFATDMLEASSSSLMAPNQPTRIAFVFTGQGTQWTRMGAQLFDMYPTVLWTIQSLDRHLATLSVAPTWTIEEMLLKGQDSVVNDSEYSQPLCTAIQIVLVDLLASWNVSPTATIGHSSGEIAAAYAAGTISAEDAITAAYFRGKVAASLRSDGAMLAVGLGASEAQDIVESGPWRGRVIVACHNSPNAVTLSGDCIPIEQLKLEFDNRNIFARMVKTGGKAYHSHHMRDAAIAYESYLTSEAATAQTPSRGVVVPMFSTVRPERLVPVNGYIPASYWVDNLNSPVLFSEGLHQMLDTMPELNTIIELGPHPALAGSIRQICQVLGRNEIVHIPTLKRNEHDGEQMLKMAGSLWTMDADIDVVAVTSIDRIEGGSIERRTGHLLVDLPTYHWTYSKPCWTESRQSREHRQMIEPRHDILGRRVLGTSPLEPIWRNVLRLKDLPWLAQHRLGGEFMLPGSGYLALALEAITQINAQSQLPLPVDSYTVRNVVISTATVVPDDDEGTEIMFRLQPESGKLDVSENGVSSQWYDFQASCCAYGTWKETARGRVAINVRGLDSRQTTAPFPETPHRADHLDWLDKLRSVGFDLGPAFCHITSIFTNGKSHHARGDMSINTTCGLMEAESRYVLHPTVLDSCLQPFLATIHQGRIDEVRCGTIPTHFDEVTVYPPTPQQFVEPSKLQVWTPQLGNRAFSSNSQLIASDGALLVDISGCRNLLYGSAIPEDMKGPRNQDLFIKSEWKIDAEYIEWANAPMALDGDPIIAATDILLHKNISQRTLCLNASWADEVLAAHPGTDLTIAIYSATQLEQRSAKSVEACSIRAIEVSPQLHTVEEEEPFQLVLASVARDGQQHTKLDNIHRMMVASGVLLLQIDPSDAEEWAQDLHLANFGGVTQLAGGVVLATAEKSVEVNVDASVVVPGHVVLVYRTHTTPLLQSMAPIIEREGMANLEGPLLADVGEEDLKGLIFLTENASAITWVTFGGLLTGDKPEYGMTAGAARVIRNEKGSLDLVTVDVDLETTSVARIAHLLIDILSRQRLRGRNGETEYCMTKDMVYVARLVAHHEINSNLVMDSGKSLTVYQCDRPLVYGAIRDGEIVYHKQITHPASLHPPAPLHITPIQAAAMTSAFVTATYALEDIGRIESGDYVAIVDGLSHVGLAALELCHRRGARAIVLSSSPSTSAYVADNGLARDNEIVSCFNGDISGQVSQAARGRGLDIVLCSSDSDHLVVTECIRCINTLGRVITVGGSYQLPASQNDLGRHGRNLSFAKFDLKDIMDQRPRAVSRILNDYVRLCREGKLRCSHPFAVHSPAGISNALVLRSTSGGLASTKNVLSYDETATFKVHPSPVPLVLRNDGTYLLVGCLGGLGRQVAMWMADRGVKHMAFFSRTGTDNTSAARTVQALRDRGVEVMVLRGDITKFNHVQDAVAQASSALPIRGIINAANVLHDRVFHNMDVESWRAVTDTKVKGCLNLHNALVDQPLDFFVMTSSITSTLGSTGQSNYGAANSFLDSLARHRRSRGLPAVSLILPAILGIGYLSERPEIVQSIKAKGMYGIYEPEMLRAFEIAMTPQDGLHSTFDHLAVGIQPRRYGEAIRIAGAYVPWKEDPRLNWLEKACASQAGPVTTHGPGATSGSQTIQAVIEGKPSPEKAVEEVTALLTRRLARLLMIDEAAIQHSQKSVASYGLDSMIGAEFRNWIFRESQVQVPFQRLLAGNLTVAKLARIIVLKEE</sequence>
<evidence type="ECO:0000313" key="1">
    <source>
        <dbReference type="EMBL" id="KAL3965525.1"/>
    </source>
</evidence>
<dbReference type="EMBL" id="JBGNUJ010000002">
    <property type="protein sequence ID" value="KAL3965525.1"/>
    <property type="molecule type" value="Genomic_DNA"/>
</dbReference>